<evidence type="ECO:0000256" key="2">
    <source>
        <dbReference type="SAM" id="SignalP"/>
    </source>
</evidence>
<feature type="chain" id="PRO_5033041830" evidence="2">
    <location>
        <begin position="22"/>
        <end position="296"/>
    </location>
</feature>
<protein>
    <submittedName>
        <fullName evidence="4">Alpha/beta hydrolase fold domain-containing protein</fullName>
    </submittedName>
</protein>
<dbReference type="GO" id="GO:0016787">
    <property type="term" value="F:hydrolase activity"/>
    <property type="evidence" value="ECO:0007669"/>
    <property type="project" value="UniProtKB-KW"/>
</dbReference>
<keyword evidence="2" id="KW-0732">Signal</keyword>
<dbReference type="InterPro" id="IPR050300">
    <property type="entry name" value="GDXG_lipolytic_enzyme"/>
</dbReference>
<dbReference type="SUPFAM" id="SSF53474">
    <property type="entry name" value="alpha/beta-Hydrolases"/>
    <property type="match status" value="1"/>
</dbReference>
<feature type="domain" description="BD-FAE-like" evidence="3">
    <location>
        <begin position="44"/>
        <end position="248"/>
    </location>
</feature>
<dbReference type="InterPro" id="IPR049492">
    <property type="entry name" value="BD-FAE-like_dom"/>
</dbReference>
<evidence type="ECO:0000256" key="1">
    <source>
        <dbReference type="ARBA" id="ARBA00022801"/>
    </source>
</evidence>
<dbReference type="Proteomes" id="UP000442533">
    <property type="component" value="Unassembled WGS sequence"/>
</dbReference>
<dbReference type="OrthoDB" id="9771666at2"/>
<dbReference type="Gene3D" id="3.40.50.1820">
    <property type="entry name" value="alpha/beta hydrolase"/>
    <property type="match status" value="1"/>
</dbReference>
<dbReference type="RefSeq" id="WP_155064886.1">
    <property type="nucleotide sequence ID" value="NZ_WMIF01000016.1"/>
</dbReference>
<keyword evidence="1 4" id="KW-0378">Hydrolase</keyword>
<evidence type="ECO:0000313" key="4">
    <source>
        <dbReference type="EMBL" id="MTH35332.1"/>
    </source>
</evidence>
<name>A0A844H3C7_9RHOB</name>
<reference evidence="4 5" key="1">
    <citation type="submission" date="2019-11" db="EMBL/GenBank/DDBJ databases">
        <authorList>
            <person name="Dong K."/>
        </authorList>
    </citation>
    <scope>NUCLEOTIDE SEQUENCE [LARGE SCALE GENOMIC DNA]</scope>
    <source>
        <strain evidence="4 5">JCM 17370</strain>
    </source>
</reference>
<dbReference type="AlphaFoldDB" id="A0A844H3C7"/>
<dbReference type="Pfam" id="PF20434">
    <property type="entry name" value="BD-FAE"/>
    <property type="match status" value="1"/>
</dbReference>
<sequence>MLTRRRMLAVLAGSIPATALAQAGLAKAQLIEMAYSDHSPRNLLDIHRPEGAGPFPALLDIHGGGFLTGDKRQLPVPQRLLEAGIAVVRMNYRLSNQARWPAQQEDVLNAAGFLQAHAAELGLVPGRLAIGGRSAGAFMAVSAALSMVESGHPLAAVVDFYGPMDFGSMDADMASLGIRFQRPPADDPGSVESLLIGYAVGQRRSEATAMGPVGRLAGLDGLRLPPLMIRHGTADSIVSAGQAERLRKAWHRADPSAEIDFALLQGEGHGTRAFGSPALMEQLAAFLSRHLGATRS</sequence>
<dbReference type="PANTHER" id="PTHR48081:SF13">
    <property type="entry name" value="ALPHA_BETA HYDROLASE"/>
    <property type="match status" value="1"/>
</dbReference>
<dbReference type="PANTHER" id="PTHR48081">
    <property type="entry name" value="AB HYDROLASE SUPERFAMILY PROTEIN C4A8.06C"/>
    <property type="match status" value="1"/>
</dbReference>
<comment type="caution">
    <text evidence="4">The sequence shown here is derived from an EMBL/GenBank/DDBJ whole genome shotgun (WGS) entry which is preliminary data.</text>
</comment>
<evidence type="ECO:0000313" key="5">
    <source>
        <dbReference type="Proteomes" id="UP000442533"/>
    </source>
</evidence>
<proteinExistence type="predicted"/>
<organism evidence="4 5">
    <name type="scientific">Paracoccus limosus</name>
    <dbReference type="NCBI Taxonomy" id="913252"/>
    <lineage>
        <taxon>Bacteria</taxon>
        <taxon>Pseudomonadati</taxon>
        <taxon>Pseudomonadota</taxon>
        <taxon>Alphaproteobacteria</taxon>
        <taxon>Rhodobacterales</taxon>
        <taxon>Paracoccaceae</taxon>
        <taxon>Paracoccus</taxon>
    </lineage>
</organism>
<dbReference type="InterPro" id="IPR029058">
    <property type="entry name" value="AB_hydrolase_fold"/>
</dbReference>
<evidence type="ECO:0000259" key="3">
    <source>
        <dbReference type="Pfam" id="PF20434"/>
    </source>
</evidence>
<feature type="signal peptide" evidence="2">
    <location>
        <begin position="1"/>
        <end position="21"/>
    </location>
</feature>
<keyword evidence="5" id="KW-1185">Reference proteome</keyword>
<accession>A0A844H3C7</accession>
<gene>
    <name evidence="4" type="ORF">GL279_12040</name>
</gene>
<dbReference type="EMBL" id="WMIF01000016">
    <property type="protein sequence ID" value="MTH35332.1"/>
    <property type="molecule type" value="Genomic_DNA"/>
</dbReference>